<dbReference type="Pfam" id="PF02798">
    <property type="entry name" value="GST_N"/>
    <property type="match status" value="1"/>
</dbReference>
<evidence type="ECO:0000313" key="4">
    <source>
        <dbReference type="EMBL" id="AWK86151.1"/>
    </source>
</evidence>
<dbReference type="InterPro" id="IPR034330">
    <property type="entry name" value="GST_Zeta_C"/>
</dbReference>
<dbReference type="SFLD" id="SFLDG00358">
    <property type="entry name" value="Main_(cytGST)"/>
    <property type="match status" value="1"/>
</dbReference>
<dbReference type="InterPro" id="IPR034333">
    <property type="entry name" value="GST_Zeta_N"/>
</dbReference>
<dbReference type="CDD" id="cd03191">
    <property type="entry name" value="GST_C_Zeta"/>
    <property type="match status" value="1"/>
</dbReference>
<dbReference type="Gene3D" id="3.40.30.10">
    <property type="entry name" value="Glutaredoxin"/>
    <property type="match status" value="1"/>
</dbReference>
<dbReference type="FunFam" id="1.20.1050.10:FF:000017">
    <property type="entry name" value="Maleylacetoacetate isomerase"/>
    <property type="match status" value="1"/>
</dbReference>
<dbReference type="CDD" id="cd03042">
    <property type="entry name" value="GST_N_Zeta"/>
    <property type="match status" value="1"/>
</dbReference>
<dbReference type="SFLD" id="SFLDS00019">
    <property type="entry name" value="Glutathione_Transferase_(cytos"/>
    <property type="match status" value="1"/>
</dbReference>
<dbReference type="RefSeq" id="WP_109325936.1">
    <property type="nucleotide sequence ID" value="NZ_CP029353.1"/>
</dbReference>
<reference evidence="5" key="1">
    <citation type="submission" date="2018-05" db="EMBL/GenBank/DDBJ databases">
        <title>Azospirillum thermophila sp. nov., a novel isolated from hot spring.</title>
        <authorList>
            <person name="Zhao Z."/>
        </authorList>
    </citation>
    <scope>NUCLEOTIDE SEQUENCE [LARGE SCALE GENOMIC DNA]</scope>
    <source>
        <strain evidence="5">CFH 70021</strain>
    </source>
</reference>
<name>A0A2S2CNR4_9PROT</name>
<keyword evidence="4" id="KW-0413">Isomerase</keyword>
<dbReference type="GO" id="GO:0016034">
    <property type="term" value="F:maleylacetoacetate isomerase activity"/>
    <property type="evidence" value="ECO:0007669"/>
    <property type="project" value="TreeGrafter"/>
</dbReference>
<dbReference type="OrthoDB" id="509852at2"/>
<dbReference type="NCBIfam" id="TIGR01262">
    <property type="entry name" value="maiA"/>
    <property type="match status" value="1"/>
</dbReference>
<gene>
    <name evidence="4" type="primary">maiA</name>
    <name evidence="4" type="ORF">DEW08_07700</name>
</gene>
<evidence type="ECO:0000259" key="2">
    <source>
        <dbReference type="PROSITE" id="PS50404"/>
    </source>
</evidence>
<feature type="domain" description="GST C-terminal" evidence="3">
    <location>
        <begin position="85"/>
        <end position="213"/>
    </location>
</feature>
<dbReference type="GO" id="GO:0006749">
    <property type="term" value="P:glutathione metabolic process"/>
    <property type="evidence" value="ECO:0007669"/>
    <property type="project" value="TreeGrafter"/>
</dbReference>
<dbReference type="Proteomes" id="UP000245629">
    <property type="component" value="Chromosome 2"/>
</dbReference>
<dbReference type="InterPro" id="IPR004045">
    <property type="entry name" value="Glutathione_S-Trfase_N"/>
</dbReference>
<sequence length="213" mass="23366">MKLYGYFRSSAAYRVRVALNLKGLKPEQAFIHLRRGEQKAAPYADLNPEHLVPALEVGGRLLTQSMAIIEYLDETHPAPPLLPADPLDRARVRALALAVACDIHPLNNLRVLQHLKSALGHSQEEVDGWYRHWIAVGLTALEAQLAGDARTGRFCHGDEPGLADVFLVPQMANARRLDCPLEAYPTLTRIEAACQALPAFAEAAPARQPDAEA</sequence>
<dbReference type="SUPFAM" id="SSF47616">
    <property type="entry name" value="GST C-terminal domain-like"/>
    <property type="match status" value="1"/>
</dbReference>
<proteinExistence type="inferred from homology"/>
<evidence type="ECO:0000313" key="5">
    <source>
        <dbReference type="Proteomes" id="UP000245629"/>
    </source>
</evidence>
<dbReference type="PROSITE" id="PS50405">
    <property type="entry name" value="GST_CTER"/>
    <property type="match status" value="1"/>
</dbReference>
<comment type="similarity">
    <text evidence="1">Belongs to the GST superfamily. Zeta family.</text>
</comment>
<feature type="domain" description="GST N-terminal" evidence="2">
    <location>
        <begin position="1"/>
        <end position="80"/>
    </location>
</feature>
<evidence type="ECO:0000256" key="1">
    <source>
        <dbReference type="ARBA" id="ARBA00010007"/>
    </source>
</evidence>
<dbReference type="EMBL" id="CP029353">
    <property type="protein sequence ID" value="AWK86151.1"/>
    <property type="molecule type" value="Genomic_DNA"/>
</dbReference>
<dbReference type="GO" id="GO:0006559">
    <property type="term" value="P:L-phenylalanine catabolic process"/>
    <property type="evidence" value="ECO:0007669"/>
    <property type="project" value="TreeGrafter"/>
</dbReference>
<dbReference type="KEGG" id="azz:DEW08_07700"/>
<dbReference type="GO" id="GO:0005737">
    <property type="term" value="C:cytoplasm"/>
    <property type="evidence" value="ECO:0007669"/>
    <property type="project" value="InterPro"/>
</dbReference>
<evidence type="ECO:0000259" key="3">
    <source>
        <dbReference type="PROSITE" id="PS50405"/>
    </source>
</evidence>
<dbReference type="PANTHER" id="PTHR42673">
    <property type="entry name" value="MALEYLACETOACETATE ISOMERASE"/>
    <property type="match status" value="1"/>
</dbReference>
<accession>A0A2S2CNR4</accession>
<dbReference type="InterPro" id="IPR005955">
    <property type="entry name" value="GST_Zeta"/>
</dbReference>
<dbReference type="InterPro" id="IPR036282">
    <property type="entry name" value="Glutathione-S-Trfase_C_sf"/>
</dbReference>
<dbReference type="PANTHER" id="PTHR42673:SF21">
    <property type="entry name" value="GLUTATHIONE S-TRANSFERASE YFCF"/>
    <property type="match status" value="1"/>
</dbReference>
<organism evidence="4 5">
    <name type="scientific">Azospirillum thermophilum</name>
    <dbReference type="NCBI Taxonomy" id="2202148"/>
    <lineage>
        <taxon>Bacteria</taxon>
        <taxon>Pseudomonadati</taxon>
        <taxon>Pseudomonadota</taxon>
        <taxon>Alphaproteobacteria</taxon>
        <taxon>Rhodospirillales</taxon>
        <taxon>Azospirillaceae</taxon>
        <taxon>Azospirillum</taxon>
    </lineage>
</organism>
<dbReference type="InterPro" id="IPR010987">
    <property type="entry name" value="Glutathione-S-Trfase_C-like"/>
</dbReference>
<dbReference type="InterPro" id="IPR036249">
    <property type="entry name" value="Thioredoxin-like_sf"/>
</dbReference>
<dbReference type="AlphaFoldDB" id="A0A2S2CNR4"/>
<dbReference type="SUPFAM" id="SSF52833">
    <property type="entry name" value="Thioredoxin-like"/>
    <property type="match status" value="1"/>
</dbReference>
<protein>
    <submittedName>
        <fullName evidence="4">Maleylacetoacetate isomerase</fullName>
    </submittedName>
</protein>
<dbReference type="Gene3D" id="1.20.1050.10">
    <property type="match status" value="1"/>
</dbReference>
<dbReference type="GO" id="GO:0004364">
    <property type="term" value="F:glutathione transferase activity"/>
    <property type="evidence" value="ECO:0007669"/>
    <property type="project" value="TreeGrafter"/>
</dbReference>
<keyword evidence="5" id="KW-1185">Reference proteome</keyword>
<dbReference type="PROSITE" id="PS50404">
    <property type="entry name" value="GST_NTER"/>
    <property type="match status" value="1"/>
</dbReference>
<dbReference type="InterPro" id="IPR040079">
    <property type="entry name" value="Glutathione_S-Trfase"/>
</dbReference>